<evidence type="ECO:0000313" key="2">
    <source>
        <dbReference type="EMBL" id="AKM10734.1"/>
    </source>
</evidence>
<feature type="chain" id="PRO_5002562896" description="Esterase" evidence="1">
    <location>
        <begin position="21"/>
        <end position="360"/>
    </location>
</feature>
<keyword evidence="3" id="KW-1185">Reference proteome</keyword>
<dbReference type="Gene3D" id="3.40.50.1820">
    <property type="entry name" value="alpha/beta hydrolase"/>
    <property type="match status" value="1"/>
</dbReference>
<proteinExistence type="predicted"/>
<dbReference type="STRING" id="1348774.AB433_13385"/>
<dbReference type="PANTHER" id="PTHR43194:SF5">
    <property type="entry name" value="PIMELOYL-[ACYL-CARRIER PROTEIN] METHYL ESTER ESTERASE"/>
    <property type="match status" value="1"/>
</dbReference>
<accession>A0A0G3XJG2</accession>
<dbReference type="PATRIC" id="fig|1348774.3.peg.2813"/>
<keyword evidence="1" id="KW-0732">Signal</keyword>
<dbReference type="InterPro" id="IPR050228">
    <property type="entry name" value="Carboxylesterase_BioH"/>
</dbReference>
<protein>
    <recommendedName>
        <fullName evidence="4">Esterase</fullName>
    </recommendedName>
</protein>
<dbReference type="PANTHER" id="PTHR43194">
    <property type="entry name" value="HYDROLASE ALPHA/BETA FOLD FAMILY"/>
    <property type="match status" value="1"/>
</dbReference>
<reference evidence="2 3" key="1">
    <citation type="submission" date="2015-06" db="EMBL/GenBank/DDBJ databases">
        <authorList>
            <person name="Zeng Y."/>
            <person name="Huang Y."/>
        </authorList>
    </citation>
    <scope>NUCLEOTIDE SEQUENCE [LARGE SCALE GENOMIC DNA]</scope>
    <source>
        <strain evidence="2 3">PQ-2</strain>
    </source>
</reference>
<feature type="signal peptide" evidence="1">
    <location>
        <begin position="1"/>
        <end position="20"/>
    </location>
</feature>
<evidence type="ECO:0000313" key="3">
    <source>
        <dbReference type="Proteomes" id="UP000035287"/>
    </source>
</evidence>
<sequence length="360" mass="39315">MRLLSHAALFVGLTVAPVMASAQSLSDLAGSDKPLVLQKQGSVFVGGRTIKTEDAGWGNMEPVFGESFEAGNVLVDQMYVQFQVPVGATHTPIVFMHGGLLSSKQWETTPDGRMGWFEHFTRQGFPTYMAEQSGRARSGFNGSIFNQVSRGKVPPSKQPRVYLGTSDMAWKMFRFGPEEGEAYPGQQFPLEHVQELYKQIIPDMFETQVPSLLNELGSPTTNNPTVENVAELASKLDGAILVGHSQSAGFPTQAVLKEKGGIKGLIQLETGCFSNLTPQQVELLAKIPILFMVGDYLGQNPSASCDKEIEQIKAAGGDITFVSLPEAGLHGNTHMFMQDKNNIEVANLIIKWIDEHVESR</sequence>
<organism evidence="2 3">
    <name type="scientific">Croceicoccus naphthovorans</name>
    <dbReference type="NCBI Taxonomy" id="1348774"/>
    <lineage>
        <taxon>Bacteria</taxon>
        <taxon>Pseudomonadati</taxon>
        <taxon>Pseudomonadota</taxon>
        <taxon>Alphaproteobacteria</taxon>
        <taxon>Sphingomonadales</taxon>
        <taxon>Erythrobacteraceae</taxon>
        <taxon>Croceicoccus</taxon>
    </lineage>
</organism>
<name>A0A0G3XJG2_9SPHN</name>
<evidence type="ECO:0000256" key="1">
    <source>
        <dbReference type="SAM" id="SignalP"/>
    </source>
</evidence>
<dbReference type="InterPro" id="IPR029058">
    <property type="entry name" value="AB_hydrolase_fold"/>
</dbReference>
<gene>
    <name evidence="2" type="ORF">AB433_13385</name>
</gene>
<dbReference type="KEGG" id="cna:AB433_13385"/>
<dbReference type="SUPFAM" id="SSF53474">
    <property type="entry name" value="alpha/beta-Hydrolases"/>
    <property type="match status" value="1"/>
</dbReference>
<dbReference type="AlphaFoldDB" id="A0A0G3XJG2"/>
<dbReference type="Proteomes" id="UP000035287">
    <property type="component" value="Chromosome"/>
</dbReference>
<dbReference type="CDD" id="cd12807">
    <property type="entry name" value="Esterase_713"/>
    <property type="match status" value="1"/>
</dbReference>
<dbReference type="EMBL" id="CP011770">
    <property type="protein sequence ID" value="AKM10734.1"/>
    <property type="molecule type" value="Genomic_DNA"/>
</dbReference>
<evidence type="ECO:0008006" key="4">
    <source>
        <dbReference type="Google" id="ProtNLM"/>
    </source>
</evidence>